<evidence type="ECO:0000313" key="1">
    <source>
        <dbReference type="EMBL" id="CAI9924458.1"/>
    </source>
</evidence>
<comment type="caution">
    <text evidence="1">The sequence shown here is derived from an EMBL/GenBank/DDBJ whole genome shotgun (WGS) entry which is preliminary data.</text>
</comment>
<evidence type="ECO:0000313" key="2">
    <source>
        <dbReference type="EMBL" id="CAL6114614.1"/>
    </source>
</evidence>
<accession>A0AA86NRB3</accession>
<proteinExistence type="predicted"/>
<reference evidence="1" key="1">
    <citation type="submission" date="2023-06" db="EMBL/GenBank/DDBJ databases">
        <authorList>
            <person name="Kurt Z."/>
        </authorList>
    </citation>
    <scope>NUCLEOTIDE SEQUENCE</scope>
</reference>
<protein>
    <submittedName>
        <fullName evidence="2">Hypothetical_protein</fullName>
    </submittedName>
</protein>
<evidence type="ECO:0000313" key="3">
    <source>
        <dbReference type="Proteomes" id="UP001642409"/>
    </source>
</evidence>
<dbReference type="Proteomes" id="UP001642409">
    <property type="component" value="Unassembled WGS sequence"/>
</dbReference>
<dbReference type="AlphaFoldDB" id="A0AA86NRB3"/>
<keyword evidence="3" id="KW-1185">Reference proteome</keyword>
<dbReference type="EMBL" id="CATOUU010000313">
    <property type="protein sequence ID" value="CAI9924458.1"/>
    <property type="molecule type" value="Genomic_DNA"/>
</dbReference>
<gene>
    <name evidence="1" type="ORF">HINF_LOCUS12103</name>
    <name evidence="2" type="ORF">HINF_LOCUS78117</name>
</gene>
<dbReference type="EMBL" id="CAXDID020000808">
    <property type="protein sequence ID" value="CAL6114614.1"/>
    <property type="molecule type" value="Genomic_DNA"/>
</dbReference>
<organism evidence="1">
    <name type="scientific">Hexamita inflata</name>
    <dbReference type="NCBI Taxonomy" id="28002"/>
    <lineage>
        <taxon>Eukaryota</taxon>
        <taxon>Metamonada</taxon>
        <taxon>Diplomonadida</taxon>
        <taxon>Hexamitidae</taxon>
        <taxon>Hexamitinae</taxon>
        <taxon>Hexamita</taxon>
    </lineage>
</organism>
<sequence length="167" mass="19260">MSRSSINCRSNSSLEIFWIAIERANINTHCATTFLEACCHIVSSNLNNTEILPFTVYYVQICCNMGKVERRKYIYIIAYLPILVSVNPTYQQLFQCCQVKSIQHPLNNIRFNVSLYEEGTDRIIPGANAKQPFNNHTNIYISTIDIFAILQHSIFICRTFCAFLYLV</sequence>
<reference evidence="2 3" key="2">
    <citation type="submission" date="2024-07" db="EMBL/GenBank/DDBJ databases">
        <authorList>
            <person name="Akdeniz Z."/>
        </authorList>
    </citation>
    <scope>NUCLEOTIDE SEQUENCE [LARGE SCALE GENOMIC DNA]</scope>
</reference>
<name>A0AA86NRB3_9EUKA</name>